<dbReference type="AlphaFoldDB" id="A0A6S6UD76"/>
<reference evidence="2" key="1">
    <citation type="submission" date="2020-01" db="EMBL/GenBank/DDBJ databases">
        <authorList>
            <person name="Meier V. D."/>
            <person name="Meier V D."/>
        </authorList>
    </citation>
    <scope>NUCLEOTIDE SEQUENCE</scope>
    <source>
        <strain evidence="2">HLG_WM_MAG_05</strain>
    </source>
</reference>
<dbReference type="PANTHER" id="PTHR23150:SF19">
    <property type="entry name" value="FORMYLGLYCINE-GENERATING ENZYME"/>
    <property type="match status" value="1"/>
</dbReference>
<gene>
    <name evidence="2" type="ORF">HELGO_WM6964</name>
</gene>
<evidence type="ECO:0000313" key="2">
    <source>
        <dbReference type="EMBL" id="CAA6824809.1"/>
    </source>
</evidence>
<dbReference type="Pfam" id="PF03781">
    <property type="entry name" value="FGE-sulfatase"/>
    <property type="match status" value="1"/>
</dbReference>
<organism evidence="2">
    <name type="scientific">uncultured Sulfurovum sp</name>
    <dbReference type="NCBI Taxonomy" id="269237"/>
    <lineage>
        <taxon>Bacteria</taxon>
        <taxon>Pseudomonadati</taxon>
        <taxon>Campylobacterota</taxon>
        <taxon>Epsilonproteobacteria</taxon>
        <taxon>Campylobacterales</taxon>
        <taxon>Sulfurovaceae</taxon>
        <taxon>Sulfurovum</taxon>
        <taxon>environmental samples</taxon>
    </lineage>
</organism>
<evidence type="ECO:0000259" key="1">
    <source>
        <dbReference type="Pfam" id="PF03781"/>
    </source>
</evidence>
<dbReference type="EMBL" id="CACVAU010000079">
    <property type="protein sequence ID" value="CAA6824809.1"/>
    <property type="molecule type" value="Genomic_DNA"/>
</dbReference>
<feature type="domain" description="Sulfatase-modifying factor enzyme-like" evidence="1">
    <location>
        <begin position="18"/>
        <end position="212"/>
    </location>
</feature>
<accession>A0A6S6UD76</accession>
<dbReference type="PANTHER" id="PTHR23150">
    <property type="entry name" value="SULFATASE MODIFYING FACTOR 1, 2"/>
    <property type="match status" value="1"/>
</dbReference>
<dbReference type="InterPro" id="IPR051043">
    <property type="entry name" value="Sulfatase_Mod_Factor_Kinase"/>
</dbReference>
<dbReference type="InterPro" id="IPR016187">
    <property type="entry name" value="CTDL_fold"/>
</dbReference>
<dbReference type="Gene3D" id="3.90.1580.10">
    <property type="entry name" value="paralog of FGE (formylglycine-generating enzyme)"/>
    <property type="match status" value="1"/>
</dbReference>
<dbReference type="InterPro" id="IPR005532">
    <property type="entry name" value="SUMF_dom"/>
</dbReference>
<protein>
    <recommendedName>
        <fullName evidence="1">Sulfatase-modifying factor enzyme-like domain-containing protein</fullName>
    </recommendedName>
</protein>
<proteinExistence type="predicted"/>
<dbReference type="GO" id="GO:0120147">
    <property type="term" value="F:formylglycine-generating oxidase activity"/>
    <property type="evidence" value="ECO:0007669"/>
    <property type="project" value="TreeGrafter"/>
</dbReference>
<dbReference type="InterPro" id="IPR042095">
    <property type="entry name" value="SUMF_sf"/>
</dbReference>
<name>A0A6S6UD76_9BACT</name>
<dbReference type="SUPFAM" id="SSF56436">
    <property type="entry name" value="C-type lectin-like"/>
    <property type="match status" value="1"/>
</dbReference>
<sequence length="215" mass="25830">MVRIENSLSFDMVKIPNKNYEIGKYPVTIAEYMHFAKNNEKHLLEWKEDNSSYYQKMNLTDNAPIIGVSWHDAIAYCKWLNEQQKVYVYRLPTEEEWEHACRAESITEWSFGDDEKELDKYAWYRKNSYDLGEEHEDYGTHVVGEKLANPWGLYDMHGNVEEWCEDWYDKEEKHKVVRGGSWDNFAYSTRCAYRSSWNPIYRDLDMGFRILRTLV</sequence>